<dbReference type="Gene3D" id="3.10.20.30">
    <property type="match status" value="1"/>
</dbReference>
<dbReference type="PANTHER" id="PTHR47354:SF1">
    <property type="entry name" value="CARNITINE MONOOXYGENASE REDUCTASE SUBUNIT"/>
    <property type="match status" value="1"/>
</dbReference>
<dbReference type="InterPro" id="IPR001433">
    <property type="entry name" value="OxRdtase_FAD/NAD-bd"/>
</dbReference>
<dbReference type="InterPro" id="IPR001041">
    <property type="entry name" value="2Fe-2S_ferredoxin-type"/>
</dbReference>
<proteinExistence type="predicted"/>
<evidence type="ECO:0000313" key="10">
    <source>
        <dbReference type="EMBL" id="SFQ22736.1"/>
    </source>
</evidence>
<keyword evidence="7" id="KW-0411">Iron-sulfur</keyword>
<dbReference type="InterPro" id="IPR050415">
    <property type="entry name" value="MRET"/>
</dbReference>
<dbReference type="SUPFAM" id="SSF52343">
    <property type="entry name" value="Ferredoxin reductase-like, C-terminal NADP-linked domain"/>
    <property type="match status" value="1"/>
</dbReference>
<name>A0A1I5WTF1_9ACTN</name>
<dbReference type="InterPro" id="IPR017938">
    <property type="entry name" value="Riboflavin_synthase-like_b-brl"/>
</dbReference>
<evidence type="ECO:0000256" key="1">
    <source>
        <dbReference type="ARBA" id="ARBA00001974"/>
    </source>
</evidence>
<dbReference type="Gene3D" id="3.40.50.80">
    <property type="entry name" value="Nucleotide-binding domain of ferredoxin-NADP reductase (FNR) module"/>
    <property type="match status" value="1"/>
</dbReference>
<dbReference type="STRING" id="1993.SAMN04489713_124117"/>
<evidence type="ECO:0000313" key="11">
    <source>
        <dbReference type="Proteomes" id="UP000183413"/>
    </source>
</evidence>
<evidence type="ECO:0000259" key="8">
    <source>
        <dbReference type="PROSITE" id="PS51085"/>
    </source>
</evidence>
<dbReference type="PANTHER" id="PTHR47354">
    <property type="entry name" value="NADH OXIDOREDUCTASE HCR"/>
    <property type="match status" value="1"/>
</dbReference>
<keyword evidence="5" id="KW-0560">Oxidoreductase</keyword>
<dbReference type="InterPro" id="IPR012675">
    <property type="entry name" value="Beta-grasp_dom_sf"/>
</dbReference>
<dbReference type="GO" id="GO:0046872">
    <property type="term" value="F:metal ion binding"/>
    <property type="evidence" value="ECO:0007669"/>
    <property type="project" value="UniProtKB-KW"/>
</dbReference>
<dbReference type="Pfam" id="PF00111">
    <property type="entry name" value="Fer2"/>
    <property type="match status" value="1"/>
</dbReference>
<dbReference type="PROSITE" id="PS51384">
    <property type="entry name" value="FAD_FR"/>
    <property type="match status" value="1"/>
</dbReference>
<gene>
    <name evidence="10" type="ORF">SAMN04489713_124117</name>
</gene>
<keyword evidence="2" id="KW-0285">Flavoprotein</keyword>
<dbReference type="AlphaFoldDB" id="A0A1I5WTF1"/>
<sequence>MSGSSEFRLAVGRRTTVALGVVEFELHPVDGDELPSWRPGAHIDVVTGTGIVRQYSLCGDPGDRTSYRIAVLRQDDGRGGSAWLHERLHEGDRIAVSSPRNHFPLEAGTRYVFLAGGIGITPLLTMIRRVAADGADWSLHYGGRTRASMAYADDLRAIGASRVRLHPFDECGLIDLDSALADAGPETSVYCCGPEPLIRAAESMCARRGTRLRTERFSPKEIDSSRSDAPFTVRIASTGAELVVPAGRSIVDVLLEADVDVLTSCEEGTCGTCETAVLDGRPDHRDSVLTEEEQAAGDRILLCVSRSRTPRLVLDL</sequence>
<dbReference type="EMBL" id="FOVH01000024">
    <property type="protein sequence ID" value="SFQ22736.1"/>
    <property type="molecule type" value="Genomic_DNA"/>
</dbReference>
<evidence type="ECO:0000259" key="9">
    <source>
        <dbReference type="PROSITE" id="PS51384"/>
    </source>
</evidence>
<dbReference type="RefSeq" id="WP_021591147.1">
    <property type="nucleotide sequence ID" value="NZ_FOVH01000024.1"/>
</dbReference>
<dbReference type="InterPro" id="IPR006058">
    <property type="entry name" value="2Fe2S_fd_BS"/>
</dbReference>
<dbReference type="InterPro" id="IPR017927">
    <property type="entry name" value="FAD-bd_FR_type"/>
</dbReference>
<feature type="domain" description="FAD-binding FR-type" evidence="9">
    <location>
        <begin position="4"/>
        <end position="106"/>
    </location>
</feature>
<evidence type="ECO:0000256" key="7">
    <source>
        <dbReference type="ARBA" id="ARBA00023014"/>
    </source>
</evidence>
<dbReference type="InterPro" id="IPR039261">
    <property type="entry name" value="FNR_nucleotide-bd"/>
</dbReference>
<evidence type="ECO:0000256" key="5">
    <source>
        <dbReference type="ARBA" id="ARBA00023002"/>
    </source>
</evidence>
<dbReference type="PROSITE" id="PS00197">
    <property type="entry name" value="2FE2S_FER_1"/>
    <property type="match status" value="1"/>
</dbReference>
<dbReference type="PRINTS" id="PR00409">
    <property type="entry name" value="PHDIOXRDTASE"/>
</dbReference>
<keyword evidence="4" id="KW-0479">Metal-binding</keyword>
<dbReference type="PROSITE" id="PS51085">
    <property type="entry name" value="2FE2S_FER_2"/>
    <property type="match status" value="1"/>
</dbReference>
<accession>A0A1I5WTF1</accession>
<dbReference type="eggNOG" id="COG1018">
    <property type="taxonomic scope" value="Bacteria"/>
</dbReference>
<keyword evidence="3" id="KW-0001">2Fe-2S</keyword>
<dbReference type="SUPFAM" id="SSF54292">
    <property type="entry name" value="2Fe-2S ferredoxin-like"/>
    <property type="match status" value="1"/>
</dbReference>
<protein>
    <submittedName>
        <fullName evidence="10">Ferredoxin-NADP reductase</fullName>
    </submittedName>
</protein>
<dbReference type="InterPro" id="IPR036010">
    <property type="entry name" value="2Fe-2S_ferredoxin-like_sf"/>
</dbReference>
<dbReference type="GO" id="GO:0051537">
    <property type="term" value="F:2 iron, 2 sulfur cluster binding"/>
    <property type="evidence" value="ECO:0007669"/>
    <property type="project" value="UniProtKB-KW"/>
</dbReference>
<dbReference type="FunCoup" id="A0A1I5WTF1">
    <property type="interactions" value="7"/>
</dbReference>
<dbReference type="CDD" id="cd06185">
    <property type="entry name" value="PDR_like"/>
    <property type="match status" value="1"/>
</dbReference>
<evidence type="ECO:0000256" key="4">
    <source>
        <dbReference type="ARBA" id="ARBA00022723"/>
    </source>
</evidence>
<evidence type="ECO:0000256" key="3">
    <source>
        <dbReference type="ARBA" id="ARBA00022714"/>
    </source>
</evidence>
<dbReference type="CDD" id="cd00207">
    <property type="entry name" value="fer2"/>
    <property type="match status" value="1"/>
</dbReference>
<dbReference type="InParanoid" id="A0A1I5WTF1"/>
<evidence type="ECO:0000256" key="2">
    <source>
        <dbReference type="ARBA" id="ARBA00022630"/>
    </source>
</evidence>
<dbReference type="Proteomes" id="UP000183413">
    <property type="component" value="Unassembled WGS sequence"/>
</dbReference>
<dbReference type="Pfam" id="PF00175">
    <property type="entry name" value="NAD_binding_1"/>
    <property type="match status" value="1"/>
</dbReference>
<comment type="cofactor">
    <cofactor evidence="1">
        <name>FAD</name>
        <dbReference type="ChEBI" id="CHEBI:57692"/>
    </cofactor>
</comment>
<keyword evidence="6" id="KW-0408">Iron</keyword>
<keyword evidence="11" id="KW-1185">Reference proteome</keyword>
<reference evidence="10 11" key="1">
    <citation type="submission" date="2016-10" db="EMBL/GenBank/DDBJ databases">
        <authorList>
            <person name="de Groot N.N."/>
        </authorList>
    </citation>
    <scope>NUCLEOTIDE SEQUENCE [LARGE SCALE GENOMIC DNA]</scope>
    <source>
        <strain evidence="10 11">DSM 43067</strain>
    </source>
</reference>
<evidence type="ECO:0000256" key="6">
    <source>
        <dbReference type="ARBA" id="ARBA00023004"/>
    </source>
</evidence>
<dbReference type="GO" id="GO:0016491">
    <property type="term" value="F:oxidoreductase activity"/>
    <property type="evidence" value="ECO:0007669"/>
    <property type="project" value="UniProtKB-KW"/>
</dbReference>
<organism evidence="10 11">
    <name type="scientific">Actinomadura madurae</name>
    <dbReference type="NCBI Taxonomy" id="1993"/>
    <lineage>
        <taxon>Bacteria</taxon>
        <taxon>Bacillati</taxon>
        <taxon>Actinomycetota</taxon>
        <taxon>Actinomycetes</taxon>
        <taxon>Streptosporangiales</taxon>
        <taxon>Thermomonosporaceae</taxon>
        <taxon>Actinomadura</taxon>
    </lineage>
</organism>
<feature type="domain" description="2Fe-2S ferredoxin-type" evidence="8">
    <location>
        <begin position="231"/>
        <end position="316"/>
    </location>
</feature>
<dbReference type="SUPFAM" id="SSF63380">
    <property type="entry name" value="Riboflavin synthase domain-like"/>
    <property type="match status" value="1"/>
</dbReference>
<dbReference type="Gene3D" id="2.40.30.10">
    <property type="entry name" value="Translation factors"/>
    <property type="match status" value="1"/>
</dbReference>